<dbReference type="Gene3D" id="3.30.420.10">
    <property type="entry name" value="Ribonuclease H-like superfamily/Ribonuclease H"/>
    <property type="match status" value="1"/>
</dbReference>
<evidence type="ECO:0000313" key="3">
    <source>
        <dbReference type="Proteomes" id="UP000094043"/>
    </source>
</evidence>
<dbReference type="GO" id="GO:0008408">
    <property type="term" value="F:3'-5' exonuclease activity"/>
    <property type="evidence" value="ECO:0007669"/>
    <property type="project" value="InterPro"/>
</dbReference>
<feature type="compositionally biased region" description="Polar residues" evidence="1">
    <location>
        <begin position="154"/>
        <end position="168"/>
    </location>
</feature>
<name>A0A1E3HP33_9TREE</name>
<gene>
    <name evidence="2" type="ORF">L203_101761</name>
</gene>
<dbReference type="GO" id="GO:0005737">
    <property type="term" value="C:cytoplasm"/>
    <property type="evidence" value="ECO:0007669"/>
    <property type="project" value="TreeGrafter"/>
</dbReference>
<feature type="compositionally biased region" description="Polar residues" evidence="1">
    <location>
        <begin position="600"/>
        <end position="615"/>
    </location>
</feature>
<organism evidence="2 3">
    <name type="scientific">Cryptococcus depauperatus CBS 7841</name>
    <dbReference type="NCBI Taxonomy" id="1295531"/>
    <lineage>
        <taxon>Eukaryota</taxon>
        <taxon>Fungi</taxon>
        <taxon>Dikarya</taxon>
        <taxon>Basidiomycota</taxon>
        <taxon>Agaricomycotina</taxon>
        <taxon>Tremellomycetes</taxon>
        <taxon>Tremellales</taxon>
        <taxon>Cryptococcaceae</taxon>
        <taxon>Cryptococcus</taxon>
    </lineage>
</organism>
<dbReference type="GO" id="GO:0005634">
    <property type="term" value="C:nucleus"/>
    <property type="evidence" value="ECO:0007669"/>
    <property type="project" value="TreeGrafter"/>
</dbReference>
<dbReference type="PANTHER" id="PTHR13620:SF104">
    <property type="entry name" value="EXONUCLEASE 3'-5' DOMAIN-CONTAINING PROTEIN 2"/>
    <property type="match status" value="1"/>
</dbReference>
<dbReference type="GO" id="GO:0006139">
    <property type="term" value="P:nucleobase-containing compound metabolic process"/>
    <property type="evidence" value="ECO:0007669"/>
    <property type="project" value="InterPro"/>
</dbReference>
<dbReference type="PANTHER" id="PTHR13620">
    <property type="entry name" value="3-5 EXONUCLEASE"/>
    <property type="match status" value="1"/>
</dbReference>
<feature type="region of interest" description="Disordered" evidence="1">
    <location>
        <begin position="104"/>
        <end position="170"/>
    </location>
</feature>
<dbReference type="AlphaFoldDB" id="A0A1E3HP33"/>
<dbReference type="SUPFAM" id="SSF53098">
    <property type="entry name" value="Ribonuclease H-like"/>
    <property type="match status" value="1"/>
</dbReference>
<dbReference type="InterPro" id="IPR012337">
    <property type="entry name" value="RNaseH-like_sf"/>
</dbReference>
<dbReference type="GeneID" id="91085974"/>
<dbReference type="Pfam" id="PF01612">
    <property type="entry name" value="DNA_pol_A_exo1"/>
    <property type="match status" value="1"/>
</dbReference>
<protein>
    <submittedName>
        <fullName evidence="2">Uncharacterized protein</fullName>
    </submittedName>
</protein>
<dbReference type="Proteomes" id="UP000094043">
    <property type="component" value="Chromosome 2"/>
</dbReference>
<accession>A0A1E3HP33</accession>
<dbReference type="InterPro" id="IPR002562">
    <property type="entry name" value="3'-5'_exonuclease_dom"/>
</dbReference>
<reference evidence="2" key="3">
    <citation type="submission" date="2024-01" db="EMBL/GenBank/DDBJ databases">
        <authorList>
            <person name="Coelho M.A."/>
            <person name="David-Palma M."/>
            <person name="Shea T."/>
            <person name="Sun S."/>
            <person name="Cuomo C.A."/>
            <person name="Heitman J."/>
        </authorList>
    </citation>
    <scope>NUCLEOTIDE SEQUENCE</scope>
    <source>
        <strain evidence="2">CBS 7841</strain>
    </source>
</reference>
<dbReference type="GO" id="GO:0003676">
    <property type="term" value="F:nucleic acid binding"/>
    <property type="evidence" value="ECO:0007669"/>
    <property type="project" value="InterPro"/>
</dbReference>
<sequence length="615" mass="68299">MQNRATRPPSRTLQTLPAAVPDLDSAGIGIWQGRTVFLETSLQAKDSLTTGQQTFVESSNSLIAAGSSSSPISDSFSPASRVDAAVRYSSPLSRTAYEPLLTIPGPSFPTPNQKRIHPFSTSQKPFVPTPTRPRLVAHYSSAESESESSKDGNENTLASDYPSQQNKALENEDIVNLMNKVEDMRIVGPAKVVLSNPNTTKTTTRKPLAKAQTLQSLSQGLQSLNDGVELSMGASQGETPRPSTHSLSKAYNPKLTKFHFLTYPRPPTVVYTRSITEADDLIGCLKGSMVGFDIEWPMKLNKKWNRTTNRYEFQQGRTAMVQLCDEKLIILIHLETTMDLPPKLIDLIRDPKVYKLGVNSKGDGQKLIRDFPQHFPEDKGPSSLLELSWMAKAVDPDRAGYGRTLIALSVLCRGYLGRELDKDPNVRQSDWSRELNVNQREYAANDVFVSIQLFYTFQRLAQERNIKLHLDHYSTTLSMAYSKPLSSYNTTGETLDTGLSAALAAISTGVKPPTPAKMTALNAFLLGHAINDIATTKSIKNTSVMHYILDALLILRLDFVKPNVRRRLWHEVDYPIWKLSKFKSLHGQLLAENGEHPAQNEKQSPNQNDGYSVTP</sequence>
<proteinExistence type="predicted"/>
<dbReference type="VEuPathDB" id="FungiDB:L203_06187"/>
<dbReference type="OrthoDB" id="1920326at2759"/>
<dbReference type="InterPro" id="IPR051132">
    <property type="entry name" value="3-5_Exonuclease_domain"/>
</dbReference>
<dbReference type="EMBL" id="CP143785">
    <property type="protein sequence ID" value="WVN86593.1"/>
    <property type="molecule type" value="Genomic_DNA"/>
</dbReference>
<feature type="region of interest" description="Disordered" evidence="1">
    <location>
        <begin position="594"/>
        <end position="615"/>
    </location>
</feature>
<reference evidence="2" key="1">
    <citation type="submission" date="2016-06" db="EMBL/GenBank/DDBJ databases">
        <authorList>
            <person name="Cuomo C."/>
            <person name="Litvintseva A."/>
            <person name="Heitman J."/>
            <person name="Chen Y."/>
            <person name="Sun S."/>
            <person name="Springer D."/>
            <person name="Dromer F."/>
            <person name="Young S."/>
            <person name="Zeng Q."/>
            <person name="Chapman S."/>
            <person name="Gujja S."/>
            <person name="Saif S."/>
            <person name="Birren B."/>
        </authorList>
    </citation>
    <scope>NUCLEOTIDE SEQUENCE</scope>
    <source>
        <strain evidence="2">CBS 7841</strain>
    </source>
</reference>
<evidence type="ECO:0000256" key="1">
    <source>
        <dbReference type="SAM" id="MobiDB-lite"/>
    </source>
</evidence>
<reference evidence="2" key="2">
    <citation type="journal article" date="2022" name="Elife">
        <title>Obligate sexual reproduction of a homothallic fungus closely related to the Cryptococcus pathogenic species complex.</title>
        <authorList>
            <person name="Passer A.R."/>
            <person name="Clancey S.A."/>
            <person name="Shea T."/>
            <person name="David-Palma M."/>
            <person name="Averette A.F."/>
            <person name="Boekhout T."/>
            <person name="Porcel B.M."/>
            <person name="Nowrousian M."/>
            <person name="Cuomo C.A."/>
            <person name="Sun S."/>
            <person name="Heitman J."/>
            <person name="Coelho M.A."/>
        </authorList>
    </citation>
    <scope>NUCLEOTIDE SEQUENCE</scope>
    <source>
        <strain evidence="2">CBS 7841</strain>
    </source>
</reference>
<keyword evidence="3" id="KW-1185">Reference proteome</keyword>
<dbReference type="InterPro" id="IPR036397">
    <property type="entry name" value="RNaseH_sf"/>
</dbReference>
<dbReference type="CDD" id="cd06141">
    <property type="entry name" value="WRN_exo"/>
    <property type="match status" value="1"/>
</dbReference>
<evidence type="ECO:0000313" key="2">
    <source>
        <dbReference type="EMBL" id="WVN86593.1"/>
    </source>
</evidence>
<dbReference type="KEGG" id="cdep:91085974"/>
<dbReference type="RefSeq" id="XP_066067293.1">
    <property type="nucleotide sequence ID" value="XM_066211196.1"/>
</dbReference>